<dbReference type="InterPro" id="IPR003660">
    <property type="entry name" value="HAMP_dom"/>
</dbReference>
<reference evidence="14" key="1">
    <citation type="submission" date="2023-01" db="EMBL/GenBank/DDBJ databases">
        <title>Vibrio sp. CB1-14 genome sequencing.</title>
        <authorList>
            <person name="Otstavnykh N."/>
            <person name="Isaeva M."/>
            <person name="Meleshko D."/>
        </authorList>
    </citation>
    <scope>NUCLEOTIDE SEQUENCE</scope>
    <source>
        <strain evidence="14">CB1-14</strain>
    </source>
</reference>
<dbReference type="InterPro" id="IPR004089">
    <property type="entry name" value="MCPsignal_dom"/>
</dbReference>
<dbReference type="KEGG" id="vck:PG915_16505"/>
<dbReference type="CDD" id="cd11386">
    <property type="entry name" value="MCP_signal"/>
    <property type="match status" value="1"/>
</dbReference>
<evidence type="ECO:0000256" key="6">
    <source>
        <dbReference type="ARBA" id="ARBA00022989"/>
    </source>
</evidence>
<evidence type="ECO:0000256" key="1">
    <source>
        <dbReference type="ARBA" id="ARBA00004533"/>
    </source>
</evidence>
<dbReference type="PANTHER" id="PTHR32089">
    <property type="entry name" value="METHYL-ACCEPTING CHEMOTAXIS PROTEIN MCPB"/>
    <property type="match status" value="1"/>
</dbReference>
<proteinExistence type="inferred from homology"/>
<gene>
    <name evidence="14" type="ORF">PG915_16505</name>
</gene>
<dbReference type="InterPro" id="IPR033479">
    <property type="entry name" value="dCache_1"/>
</dbReference>
<keyword evidence="7 11" id="KW-0472">Membrane</keyword>
<evidence type="ECO:0000256" key="10">
    <source>
        <dbReference type="PROSITE-ProRule" id="PRU00284"/>
    </source>
</evidence>
<keyword evidence="6 11" id="KW-1133">Transmembrane helix</keyword>
<evidence type="ECO:0000256" key="5">
    <source>
        <dbReference type="ARBA" id="ARBA00022692"/>
    </source>
</evidence>
<dbReference type="InterPro" id="IPR029151">
    <property type="entry name" value="Sensor-like_sf"/>
</dbReference>
<dbReference type="PANTHER" id="PTHR32089:SF117">
    <property type="entry name" value="METHYL ACCEPTING SENSORY TRANSDUCER WITH CACHE_1 SMALL MOLECULE BINDING DOMAIN"/>
    <property type="match status" value="1"/>
</dbReference>
<dbReference type="CDD" id="cd06225">
    <property type="entry name" value="HAMP"/>
    <property type="match status" value="1"/>
</dbReference>
<keyword evidence="3" id="KW-1003">Cell membrane</keyword>
<comment type="similarity">
    <text evidence="9">Belongs to the methyl-accepting chemotaxis (MCP) protein family.</text>
</comment>
<dbReference type="SMART" id="SM00283">
    <property type="entry name" value="MA"/>
    <property type="match status" value="1"/>
</dbReference>
<name>A0AAU8BQ61_9VIBR</name>
<dbReference type="Pfam" id="PF00015">
    <property type="entry name" value="MCPsignal"/>
    <property type="match status" value="1"/>
</dbReference>
<dbReference type="Gene3D" id="1.10.287.950">
    <property type="entry name" value="Methyl-accepting chemotaxis protein"/>
    <property type="match status" value="1"/>
</dbReference>
<feature type="domain" description="Methyl-accepting transducer" evidence="12">
    <location>
        <begin position="351"/>
        <end position="587"/>
    </location>
</feature>
<dbReference type="GO" id="GO:0005886">
    <property type="term" value="C:plasma membrane"/>
    <property type="evidence" value="ECO:0007669"/>
    <property type="project" value="UniProtKB-SubCell"/>
</dbReference>
<dbReference type="PROSITE" id="PS50885">
    <property type="entry name" value="HAMP"/>
    <property type="match status" value="1"/>
</dbReference>
<evidence type="ECO:0000256" key="4">
    <source>
        <dbReference type="ARBA" id="ARBA00022500"/>
    </source>
</evidence>
<protein>
    <submittedName>
        <fullName evidence="14">Methyl-accepting chemotaxis protein</fullName>
    </submittedName>
</protein>
<dbReference type="EMBL" id="CP115921">
    <property type="protein sequence ID" value="XCD18378.1"/>
    <property type="molecule type" value="Genomic_DNA"/>
</dbReference>
<keyword evidence="8 10" id="KW-0807">Transducer</keyword>
<dbReference type="SUPFAM" id="SSF103190">
    <property type="entry name" value="Sensory domain-like"/>
    <property type="match status" value="1"/>
</dbReference>
<dbReference type="Pfam" id="PF02743">
    <property type="entry name" value="dCache_1"/>
    <property type="match status" value="1"/>
</dbReference>
<dbReference type="GO" id="GO:0007165">
    <property type="term" value="P:signal transduction"/>
    <property type="evidence" value="ECO:0007669"/>
    <property type="project" value="UniProtKB-KW"/>
</dbReference>
<keyword evidence="4" id="KW-0145">Chemotaxis</keyword>
<evidence type="ECO:0000256" key="8">
    <source>
        <dbReference type="ARBA" id="ARBA00023224"/>
    </source>
</evidence>
<dbReference type="AlphaFoldDB" id="A0AAU8BQ61"/>
<evidence type="ECO:0000259" key="12">
    <source>
        <dbReference type="PROSITE" id="PS50111"/>
    </source>
</evidence>
<evidence type="ECO:0000256" key="9">
    <source>
        <dbReference type="ARBA" id="ARBA00029447"/>
    </source>
</evidence>
<organism evidence="14">
    <name type="scientific">Vibrio chaetopteri</name>
    <dbReference type="NCBI Taxonomy" id="3016528"/>
    <lineage>
        <taxon>Bacteria</taxon>
        <taxon>Pseudomonadati</taxon>
        <taxon>Pseudomonadota</taxon>
        <taxon>Gammaproteobacteria</taxon>
        <taxon>Vibrionales</taxon>
        <taxon>Vibrionaceae</taxon>
        <taxon>Vibrio</taxon>
    </lineage>
</organism>
<dbReference type="GO" id="GO:0006935">
    <property type="term" value="P:chemotaxis"/>
    <property type="evidence" value="ECO:0007669"/>
    <property type="project" value="UniProtKB-KW"/>
</dbReference>
<dbReference type="SMART" id="SM00304">
    <property type="entry name" value="HAMP"/>
    <property type="match status" value="1"/>
</dbReference>
<dbReference type="Pfam" id="PF00672">
    <property type="entry name" value="HAMP"/>
    <property type="match status" value="1"/>
</dbReference>
<comment type="subcellular location">
    <subcellularLocation>
        <location evidence="1">Cell inner membrane</location>
    </subcellularLocation>
    <subcellularLocation>
        <location evidence="2">Cell membrane</location>
        <topology evidence="2">Multi-pass membrane protein</topology>
    </subcellularLocation>
</comment>
<accession>A0AAU8BQ61</accession>
<evidence type="ECO:0000256" key="11">
    <source>
        <dbReference type="SAM" id="Phobius"/>
    </source>
</evidence>
<dbReference type="RefSeq" id="WP_353499523.1">
    <property type="nucleotide sequence ID" value="NZ_CP115921.1"/>
</dbReference>
<evidence type="ECO:0000256" key="2">
    <source>
        <dbReference type="ARBA" id="ARBA00004651"/>
    </source>
</evidence>
<dbReference type="FunFam" id="1.10.287.950:FF:000001">
    <property type="entry name" value="Methyl-accepting chemotaxis sensory transducer"/>
    <property type="match status" value="1"/>
</dbReference>
<sequence length="623" mass="66885">MKFSHKIVSASAALLLVTVSTLGITQLITVRSELQDHIDSSIHELTTGIKNTITYDLNAKRDIASSVTESLEINPENREFITSVIATPTLKSSFQAVGVGYQADGSLISNDGWVPDSSYDSRTRPWYQEAKQTNGTIITDPYVDSSTKNVIISLGSALNDDSGRFIGSVVFDVTLTTLADLVNQTDLFGAGYLFVVTDKGMTIAHPDSSFNGQPVTKFVPGIQLKSGAQQLSIKGQDYQVNLVQVPEENWYVGAIIDKSIAFSAISSMRNQSILFTVIGLIVSVIALTVLIRFLMRPLNDLNTAIQDVANGNGDLTHRLDINTDEEFAELAKGFNTFTGNLQQQIIQSKQISTKILALTQQTTEGAKHSAIAMNTQLQELEQLATAMNEMASTSSEVANNAQGAASAAQAADNATQEGSEVVLDTTSAITNLSISIDEAVIEVQGLETATDNIETILKVINDIADQTNLLALNAAIEAARAGESGRGFAVVADEVRTLAQRTQESTTEIRNMIEQLQSGAHSVSAAMAQSKDSATLAVDRAQSANDALERIRQSIAQISDMNMQIAAAAEEQSLVAEEINANTVKIKDLSEQVSEAADGANTAMTDQFENVHQQEAILSRFKV</sequence>
<dbReference type="SUPFAM" id="SSF58104">
    <property type="entry name" value="Methyl-accepting chemotaxis protein (MCP) signaling domain"/>
    <property type="match status" value="1"/>
</dbReference>
<evidence type="ECO:0000313" key="14">
    <source>
        <dbReference type="EMBL" id="XCD18378.1"/>
    </source>
</evidence>
<dbReference type="PROSITE" id="PS50111">
    <property type="entry name" value="CHEMOTAXIS_TRANSDUC_2"/>
    <property type="match status" value="1"/>
</dbReference>
<feature type="transmembrane region" description="Helical" evidence="11">
    <location>
        <begin position="273"/>
        <end position="295"/>
    </location>
</feature>
<dbReference type="CDD" id="cd12913">
    <property type="entry name" value="PDC1_MCP_like"/>
    <property type="match status" value="1"/>
</dbReference>
<feature type="domain" description="HAMP" evidence="13">
    <location>
        <begin position="292"/>
        <end position="346"/>
    </location>
</feature>
<evidence type="ECO:0000256" key="7">
    <source>
        <dbReference type="ARBA" id="ARBA00023136"/>
    </source>
</evidence>
<dbReference type="CDD" id="cd12912">
    <property type="entry name" value="PDC2_MCP_like"/>
    <property type="match status" value="1"/>
</dbReference>
<keyword evidence="5 11" id="KW-0812">Transmembrane</keyword>
<dbReference type="Gene3D" id="3.30.450.20">
    <property type="entry name" value="PAS domain"/>
    <property type="match status" value="2"/>
</dbReference>
<evidence type="ECO:0000259" key="13">
    <source>
        <dbReference type="PROSITE" id="PS50885"/>
    </source>
</evidence>
<evidence type="ECO:0000256" key="3">
    <source>
        <dbReference type="ARBA" id="ARBA00022475"/>
    </source>
</evidence>